<dbReference type="Gene3D" id="3.40.50.150">
    <property type="entry name" value="Vaccinia Virus protein VP39"/>
    <property type="match status" value="1"/>
</dbReference>
<dbReference type="AlphaFoldDB" id="A0A1G1KWH9"/>
<evidence type="ECO:0000259" key="1">
    <source>
        <dbReference type="Pfam" id="PF13649"/>
    </source>
</evidence>
<dbReference type="CDD" id="cd02440">
    <property type="entry name" value="AdoMet_MTases"/>
    <property type="match status" value="1"/>
</dbReference>
<gene>
    <name evidence="2" type="ORF">A3G33_02910</name>
</gene>
<proteinExistence type="predicted"/>
<dbReference type="Proteomes" id="UP000178187">
    <property type="component" value="Unassembled WGS sequence"/>
</dbReference>
<accession>A0A1G1KWH9</accession>
<dbReference type="PANTHER" id="PTHR43591">
    <property type="entry name" value="METHYLTRANSFERASE"/>
    <property type="match status" value="1"/>
</dbReference>
<evidence type="ECO:0000313" key="3">
    <source>
        <dbReference type="Proteomes" id="UP000178187"/>
    </source>
</evidence>
<dbReference type="PANTHER" id="PTHR43591:SF24">
    <property type="entry name" value="2-METHOXY-6-POLYPRENYL-1,4-BENZOQUINOL METHYLASE, MITOCHONDRIAL"/>
    <property type="match status" value="1"/>
</dbReference>
<dbReference type="EMBL" id="MHFR01000045">
    <property type="protein sequence ID" value="OGW96929.1"/>
    <property type="molecule type" value="Genomic_DNA"/>
</dbReference>
<feature type="domain" description="Methyltransferase" evidence="1">
    <location>
        <begin position="59"/>
        <end position="147"/>
    </location>
</feature>
<dbReference type="Pfam" id="PF13649">
    <property type="entry name" value="Methyltransf_25"/>
    <property type="match status" value="1"/>
</dbReference>
<protein>
    <recommendedName>
        <fullName evidence="1">Methyltransferase domain-containing protein</fullName>
    </recommendedName>
</protein>
<evidence type="ECO:0000313" key="2">
    <source>
        <dbReference type="EMBL" id="OGW96929.1"/>
    </source>
</evidence>
<organism evidence="2 3">
    <name type="scientific">Candidatus Danuiimicrobium aquiferis</name>
    <dbReference type="NCBI Taxonomy" id="1801832"/>
    <lineage>
        <taxon>Bacteria</taxon>
        <taxon>Pseudomonadati</taxon>
        <taxon>Candidatus Omnitrophota</taxon>
        <taxon>Candidatus Danuiimicrobium</taxon>
    </lineage>
</organism>
<dbReference type="GO" id="GO:0008168">
    <property type="term" value="F:methyltransferase activity"/>
    <property type="evidence" value="ECO:0007669"/>
    <property type="project" value="TreeGrafter"/>
</dbReference>
<comment type="caution">
    <text evidence="2">The sequence shown here is derived from an EMBL/GenBank/DDBJ whole genome shotgun (WGS) entry which is preliminary data.</text>
</comment>
<dbReference type="SUPFAM" id="SSF53335">
    <property type="entry name" value="S-adenosyl-L-methionine-dependent methyltransferases"/>
    <property type="match status" value="1"/>
</dbReference>
<reference evidence="2 3" key="1">
    <citation type="journal article" date="2016" name="Nat. Commun.">
        <title>Thousands of microbial genomes shed light on interconnected biogeochemical processes in an aquifer system.</title>
        <authorList>
            <person name="Anantharaman K."/>
            <person name="Brown C.T."/>
            <person name="Hug L.A."/>
            <person name="Sharon I."/>
            <person name="Castelle C.J."/>
            <person name="Probst A.J."/>
            <person name="Thomas B.C."/>
            <person name="Singh A."/>
            <person name="Wilkins M.J."/>
            <person name="Karaoz U."/>
            <person name="Brodie E.L."/>
            <person name="Williams K.H."/>
            <person name="Hubbard S.S."/>
            <person name="Banfield J.F."/>
        </authorList>
    </citation>
    <scope>NUCLEOTIDE SEQUENCE [LARGE SCALE GENOMIC DNA]</scope>
</reference>
<dbReference type="InterPro" id="IPR041698">
    <property type="entry name" value="Methyltransf_25"/>
</dbReference>
<name>A0A1G1KWH9_9BACT</name>
<dbReference type="InterPro" id="IPR029063">
    <property type="entry name" value="SAM-dependent_MTases_sf"/>
</dbReference>
<sequence length="216" mass="24589">MENEKNSQYKAKERYTDKNVATAYDEERFTSWVGQIAHKIESDALAYSVDRYFEKGGSILDIPCGTGRLLPVLLNRGFLVTGGDISNEMIQVAQKKYGNATFKVVDAENLPFSDNAFDYVTSYRLMCHLPKDVRRKVLGEMVRVARKTVVVNYHFTSLAPVAILNQLFRPTCCATYPVKMNEISGELPNENCEILEIRKLSWFERSSSLVVIKKKN</sequence>